<reference evidence="1 2" key="2">
    <citation type="submission" date="2017-10" db="EMBL/GenBank/DDBJ databases">
        <title>Extensive intraspecific genome diversity in a model arbuscular mycorrhizal fungus.</title>
        <authorList>
            <person name="Chen E.C.H."/>
            <person name="Morin E."/>
            <person name="Baudet D."/>
            <person name="Noel J."/>
            <person name="Ndikumana S."/>
            <person name="Charron P."/>
            <person name="St-Onge C."/>
            <person name="Giorgi J."/>
            <person name="Grigoriev I.V."/>
            <person name="Roux C."/>
            <person name="Martin F.M."/>
            <person name="Corradi N."/>
        </authorList>
    </citation>
    <scope>NUCLEOTIDE SEQUENCE [LARGE SCALE GENOMIC DNA]</scope>
    <source>
        <strain evidence="1 2">C2</strain>
    </source>
</reference>
<protein>
    <submittedName>
        <fullName evidence="1">Uncharacterized protein</fullName>
    </submittedName>
</protein>
<dbReference type="VEuPathDB" id="FungiDB:RhiirFUN_010351"/>
<accession>A0A2N1MDM3</accession>
<evidence type="ECO:0000313" key="2">
    <source>
        <dbReference type="Proteomes" id="UP000233469"/>
    </source>
</evidence>
<reference evidence="1 2" key="1">
    <citation type="submission" date="2016-04" db="EMBL/GenBank/DDBJ databases">
        <title>Genome analyses suggest a sexual origin of heterokaryosis in a supposedly ancient asexual fungus.</title>
        <authorList>
            <person name="Ropars J."/>
            <person name="Sedzielewska K."/>
            <person name="Noel J."/>
            <person name="Charron P."/>
            <person name="Farinelli L."/>
            <person name="Marton T."/>
            <person name="Kruger M."/>
            <person name="Pelin A."/>
            <person name="Brachmann A."/>
            <person name="Corradi N."/>
        </authorList>
    </citation>
    <scope>NUCLEOTIDE SEQUENCE [LARGE SCALE GENOMIC DNA]</scope>
    <source>
        <strain evidence="1 2">C2</strain>
    </source>
</reference>
<dbReference type="Proteomes" id="UP000233469">
    <property type="component" value="Unassembled WGS sequence"/>
</dbReference>
<dbReference type="VEuPathDB" id="FungiDB:RhiirA1_402824"/>
<evidence type="ECO:0000313" key="1">
    <source>
        <dbReference type="EMBL" id="PKK59735.1"/>
    </source>
</evidence>
<name>A0A2N1MDM3_9GLOM</name>
<proteinExistence type="predicted"/>
<organism evidence="1 2">
    <name type="scientific">Rhizophagus irregularis</name>
    <dbReference type="NCBI Taxonomy" id="588596"/>
    <lineage>
        <taxon>Eukaryota</taxon>
        <taxon>Fungi</taxon>
        <taxon>Fungi incertae sedis</taxon>
        <taxon>Mucoromycota</taxon>
        <taxon>Glomeromycotina</taxon>
        <taxon>Glomeromycetes</taxon>
        <taxon>Glomerales</taxon>
        <taxon>Glomeraceae</taxon>
        <taxon>Rhizophagus</taxon>
    </lineage>
</organism>
<gene>
    <name evidence="1" type="ORF">RhiirC2_794402</name>
</gene>
<dbReference type="EMBL" id="LLXL01002904">
    <property type="protein sequence ID" value="PKK59735.1"/>
    <property type="molecule type" value="Genomic_DNA"/>
</dbReference>
<dbReference type="AlphaFoldDB" id="A0A2N1MDM3"/>
<sequence>MISLENLKFLSTNKDYYQKHFTRLTQLSSLSHDVFENLLADDLIMGKIKIPLESYNENVKQENNRIFHHQNERQILIETIFYQDSIDKLLQKWQDIIKKICKAIPKKTGIQWLANWSSYLEKNWYHDFFDVTNLNGFSTQRLIVYLLLQKVIKLTFSKTTLLNDSQKHLLANDHLMPEKIIVLKPEKALKFFYIVRWIIYKLIKNNNITRSHSEFETICTHFKILNSEQVVYEQDVRSQTTNVIPEHEFLEFMYKMESLILLLFEKYKEFGPNILQYIHNSLLCNLSRM</sequence>
<comment type="caution">
    <text evidence="1">The sequence shown here is derived from an EMBL/GenBank/DDBJ whole genome shotgun (WGS) entry which is preliminary data.</text>
</comment>